<keyword evidence="2" id="KW-0812">Transmembrane</keyword>
<keyword evidence="2" id="KW-0472">Membrane</keyword>
<feature type="transmembrane region" description="Helical" evidence="2">
    <location>
        <begin position="6"/>
        <end position="24"/>
    </location>
</feature>
<evidence type="ECO:0000256" key="1">
    <source>
        <dbReference type="SAM" id="MobiDB-lite"/>
    </source>
</evidence>
<evidence type="ECO:0000313" key="3">
    <source>
        <dbReference type="EMBL" id="CAK0792488.1"/>
    </source>
</evidence>
<reference evidence="3" key="1">
    <citation type="submission" date="2023-10" db="EMBL/GenBank/DDBJ databases">
        <authorList>
            <person name="Chen Y."/>
            <person name="Shah S."/>
            <person name="Dougan E. K."/>
            <person name="Thang M."/>
            <person name="Chan C."/>
        </authorList>
    </citation>
    <scope>NUCLEOTIDE SEQUENCE [LARGE SCALE GENOMIC DNA]</scope>
</reference>
<feature type="compositionally biased region" description="Low complexity" evidence="1">
    <location>
        <begin position="297"/>
        <end position="306"/>
    </location>
</feature>
<feature type="region of interest" description="Disordered" evidence="1">
    <location>
        <begin position="282"/>
        <end position="306"/>
    </location>
</feature>
<proteinExistence type="predicted"/>
<gene>
    <name evidence="3" type="ORF">PCOR1329_LOCUS3055</name>
</gene>
<evidence type="ECO:0000256" key="2">
    <source>
        <dbReference type="SAM" id="Phobius"/>
    </source>
</evidence>
<dbReference type="EMBL" id="CAUYUJ010000780">
    <property type="protein sequence ID" value="CAK0792488.1"/>
    <property type="molecule type" value="Genomic_DNA"/>
</dbReference>
<sequence length="306" mass="32144">MPPDRVLVCCSTSSVLLGGAGILAWRRLQRWLAVVLLLASSTSLFVGAAWNSGACAKAWRRVQQGACQIVARAIVGIAVQISSDPYADALLGAAGSVIRQATAHQELKAALKCAVVEGMRFEQLHDEIVGTLTGSMVAASRDKGLRGALLSIITTALRDEEFMSQMLATMTDATVSAAQNRHLRDSVLGVAKIAITDAVKDESFVADVTTALTDAGLRAARDGEIRGALVDIAKVAIVEALKDDSFLQVLRETVANSLRDGQIYRGAALGVLGAINPFGRGRAPAEEAEERCEERSPSNASAASSS</sequence>
<keyword evidence="2" id="KW-1133">Transmembrane helix</keyword>
<dbReference type="Proteomes" id="UP001189429">
    <property type="component" value="Unassembled WGS sequence"/>
</dbReference>
<feature type="transmembrane region" description="Helical" evidence="2">
    <location>
        <begin position="31"/>
        <end position="50"/>
    </location>
</feature>
<keyword evidence="4" id="KW-1185">Reference proteome</keyword>
<protein>
    <submittedName>
        <fullName evidence="3">Uncharacterized protein</fullName>
    </submittedName>
</protein>
<name>A0ABN9PLY0_9DINO</name>
<evidence type="ECO:0000313" key="4">
    <source>
        <dbReference type="Proteomes" id="UP001189429"/>
    </source>
</evidence>
<accession>A0ABN9PLY0</accession>
<comment type="caution">
    <text evidence="3">The sequence shown here is derived from an EMBL/GenBank/DDBJ whole genome shotgun (WGS) entry which is preliminary data.</text>
</comment>
<organism evidence="3 4">
    <name type="scientific">Prorocentrum cordatum</name>
    <dbReference type="NCBI Taxonomy" id="2364126"/>
    <lineage>
        <taxon>Eukaryota</taxon>
        <taxon>Sar</taxon>
        <taxon>Alveolata</taxon>
        <taxon>Dinophyceae</taxon>
        <taxon>Prorocentrales</taxon>
        <taxon>Prorocentraceae</taxon>
        <taxon>Prorocentrum</taxon>
    </lineage>
</organism>